<organism evidence="8">
    <name type="scientific">Xanthomonas euvesicatoria pv. vesicatoria (strain 85-10)</name>
    <name type="common">Xanthomonas campestris pv. vesicatoria</name>
    <dbReference type="NCBI Taxonomy" id="316273"/>
    <lineage>
        <taxon>Bacteria</taxon>
        <taxon>Pseudomonadati</taxon>
        <taxon>Pseudomonadota</taxon>
        <taxon>Gammaproteobacteria</taxon>
        <taxon>Lysobacterales</taxon>
        <taxon>Lysobacteraceae</taxon>
        <taxon>Xanthomonas</taxon>
    </lineage>
</organism>
<dbReference type="KEGG" id="xcv:XCV4344"/>
<name>Q3BMD8_XANE5</name>
<evidence type="ECO:0000313" key="7">
    <source>
        <dbReference type="EMBL" id="CAJ26075.1"/>
    </source>
</evidence>
<dbReference type="InterPro" id="IPR009057">
    <property type="entry name" value="Homeodomain-like_sf"/>
</dbReference>
<dbReference type="InterPro" id="IPR023772">
    <property type="entry name" value="DNA-bd_HTH_TetR-type_CS"/>
</dbReference>
<evidence type="ECO:0000256" key="3">
    <source>
        <dbReference type="ARBA" id="ARBA00023163"/>
    </source>
</evidence>
<keyword evidence="2 4" id="KW-0238">DNA-binding</keyword>
<feature type="compositionally biased region" description="Low complexity" evidence="5">
    <location>
        <begin position="66"/>
        <end position="76"/>
    </location>
</feature>
<feature type="domain" description="HTH tetR-type" evidence="6">
    <location>
        <begin position="88"/>
        <end position="148"/>
    </location>
</feature>
<evidence type="ECO:0000259" key="6">
    <source>
        <dbReference type="PROSITE" id="PS50977"/>
    </source>
</evidence>
<evidence type="ECO:0000256" key="1">
    <source>
        <dbReference type="ARBA" id="ARBA00023015"/>
    </source>
</evidence>
<feature type="DNA-binding region" description="H-T-H motif" evidence="4">
    <location>
        <begin position="111"/>
        <end position="130"/>
    </location>
</feature>
<protein>
    <submittedName>
        <fullName evidence="7">Transcriptional regulator, TetR family</fullName>
    </submittedName>
</protein>
<reference evidence="7 8" key="1">
    <citation type="journal article" date="2005" name="J. Bacteriol.">
        <title>Insights into genome plasticity and pathogenicity of the plant pathogenic Bacterium Xanthomonas campestris pv. vesicatoria revealed by the complete genome sequence.</title>
        <authorList>
            <person name="Thieme F."/>
            <person name="Koebnik R."/>
            <person name="Bekel T."/>
            <person name="Berger C."/>
            <person name="Boch J."/>
            <person name="Buettner D."/>
            <person name="Caldana C."/>
            <person name="Gaigalat L."/>
            <person name="Goesmann A."/>
            <person name="Kay S."/>
            <person name="Kirchner O."/>
            <person name="Lanz C."/>
            <person name="Linke B."/>
            <person name="McHardy A.C."/>
            <person name="Meyer F."/>
            <person name="Mittenhuber G."/>
            <person name="Nies D.H."/>
            <person name="Niesbach-Kloesgen U."/>
            <person name="Patschkowski T."/>
            <person name="Rueckert C."/>
            <person name="Rupp O."/>
            <person name="Schneicker S."/>
            <person name="Schuster S.C."/>
            <person name="Vorhoelter F.J."/>
            <person name="Weber E."/>
            <person name="Puehler A."/>
            <person name="Bonas U."/>
            <person name="Bartels D."/>
            <person name="Kaiser O."/>
        </authorList>
    </citation>
    <scope>NUCLEOTIDE SEQUENCE [LARGE SCALE GENOMIC DNA]</scope>
    <source>
        <strain evidence="7 8">85-10</strain>
    </source>
</reference>
<accession>Q3BMD8</accession>
<dbReference type="GO" id="GO:0003700">
    <property type="term" value="F:DNA-binding transcription factor activity"/>
    <property type="evidence" value="ECO:0007669"/>
    <property type="project" value="TreeGrafter"/>
</dbReference>
<dbReference type="InterPro" id="IPR050109">
    <property type="entry name" value="HTH-type_TetR-like_transc_reg"/>
</dbReference>
<evidence type="ECO:0000256" key="5">
    <source>
        <dbReference type="SAM" id="MobiDB-lite"/>
    </source>
</evidence>
<proteinExistence type="predicted"/>
<dbReference type="PRINTS" id="PR00455">
    <property type="entry name" value="HTHTETR"/>
</dbReference>
<sequence length="305" mass="33240">MALANTGRAGAWLGGGMALLQTMDAAWPAQCSSDATAQVQSRWSGRRITPCSRNPPPMSTTKSRPRAPLKAPAPRLTGNKLPAQHRATETYEHILAVTAQLLGDVGVERLSTNLVCAHAGLTPPALYRYFPNKYALLSELGTRLMQRQNALVPKWITPQAMSGSREQVQQALTGLVLETYRVTKATEGGVWILRALRAVPALQQVRLDSHAQVTKAQVRMLAEFFPDADPRQLRLVSRIVVDLIYATVELLFDVRLSSRAVAETVGTMIAGHVEQLRDATADVPKGSAVERRRGSPPARRSNRAG</sequence>
<dbReference type="PANTHER" id="PTHR30055:SF234">
    <property type="entry name" value="HTH-TYPE TRANSCRIPTIONAL REGULATOR BETI"/>
    <property type="match status" value="1"/>
</dbReference>
<keyword evidence="3" id="KW-0804">Transcription</keyword>
<evidence type="ECO:0000256" key="2">
    <source>
        <dbReference type="ARBA" id="ARBA00023125"/>
    </source>
</evidence>
<dbReference type="PANTHER" id="PTHR30055">
    <property type="entry name" value="HTH-TYPE TRANSCRIPTIONAL REGULATOR RUTR"/>
    <property type="match status" value="1"/>
</dbReference>
<feature type="region of interest" description="Disordered" evidence="5">
    <location>
        <begin position="38"/>
        <end position="79"/>
    </location>
</feature>
<feature type="region of interest" description="Disordered" evidence="5">
    <location>
        <begin position="281"/>
        <end position="305"/>
    </location>
</feature>
<evidence type="ECO:0000313" key="8">
    <source>
        <dbReference type="Proteomes" id="UP000007069"/>
    </source>
</evidence>
<gene>
    <name evidence="7" type="ordered locus">XCV4344</name>
</gene>
<dbReference type="HOGENOM" id="CLU_069356_46_5_6"/>
<dbReference type="Gene3D" id="1.10.357.10">
    <property type="entry name" value="Tetracycline Repressor, domain 2"/>
    <property type="match status" value="1"/>
</dbReference>
<dbReference type="GO" id="GO:0000976">
    <property type="term" value="F:transcription cis-regulatory region binding"/>
    <property type="evidence" value="ECO:0007669"/>
    <property type="project" value="TreeGrafter"/>
</dbReference>
<dbReference type="eggNOG" id="COG1309">
    <property type="taxonomic scope" value="Bacteria"/>
</dbReference>
<dbReference type="AlphaFoldDB" id="Q3BMD8"/>
<dbReference type="PROSITE" id="PS50977">
    <property type="entry name" value="HTH_TETR_2"/>
    <property type="match status" value="1"/>
</dbReference>
<dbReference type="STRING" id="456327.BJD11_23690"/>
<dbReference type="InterPro" id="IPR001647">
    <property type="entry name" value="HTH_TetR"/>
</dbReference>
<evidence type="ECO:0000256" key="4">
    <source>
        <dbReference type="PROSITE-ProRule" id="PRU00335"/>
    </source>
</evidence>
<dbReference type="SUPFAM" id="SSF46689">
    <property type="entry name" value="Homeodomain-like"/>
    <property type="match status" value="1"/>
</dbReference>
<dbReference type="Proteomes" id="UP000007069">
    <property type="component" value="Chromosome"/>
</dbReference>
<keyword evidence="1" id="KW-0805">Transcription regulation</keyword>
<dbReference type="EMBL" id="AM039952">
    <property type="protein sequence ID" value="CAJ26075.1"/>
    <property type="molecule type" value="Genomic_DNA"/>
</dbReference>
<dbReference type="Pfam" id="PF00440">
    <property type="entry name" value="TetR_N"/>
    <property type="match status" value="1"/>
</dbReference>
<dbReference type="PROSITE" id="PS01081">
    <property type="entry name" value="HTH_TETR_1"/>
    <property type="match status" value="1"/>
</dbReference>